<sequence>MNKKILNNDIKSFIDEFYKIQNSFVIFKKKERNKIWKELKNNSISKELLEKINKLCPAFACEINKQKEKNKHIQSAVFSECVYSQTLANILKLSCFVDCHKSKESFSYILNNIDIENFIPRYVYHNLEKSLFLIQGGGPNSTDAILFNKSKSSYLLIEFKEPYSKISEIDLPKYEDDGLLNFDDSFLTKNHNFKKMLEEKQGLNLFEFIGKNINDFSEESVSFAVLNNYNNSSKTADIICTEDLNGFLTLFPTNDINEWANLEGELRPAGRNKHKIWTYKAFINFLKNLDAEIKDNNVRILKTKLSKRKERGGTSVSAYKINSLFFIRVSSCFIHDDYVSFSIDKVKQLNPTISVKMNFKSLSYEYTKDFYQKLKK</sequence>
<name>A0AA43R0H1_MYCAR</name>
<evidence type="ECO:0000313" key="1">
    <source>
        <dbReference type="EMBL" id="MDI3349920.1"/>
    </source>
</evidence>
<accession>A0AA43R0H1</accession>
<comment type="caution">
    <text evidence="1">The sequence shown here is derived from an EMBL/GenBank/DDBJ whole genome shotgun (WGS) entry which is preliminary data.</text>
</comment>
<protein>
    <submittedName>
        <fullName evidence="1">Uncharacterized protein</fullName>
    </submittedName>
</protein>
<dbReference type="AlphaFoldDB" id="A0AA43R0H1"/>
<dbReference type="EMBL" id="JAPFAR010000159">
    <property type="protein sequence ID" value="MDI3349920.1"/>
    <property type="molecule type" value="Genomic_DNA"/>
</dbReference>
<dbReference type="RefSeq" id="WP_268164387.1">
    <property type="nucleotide sequence ID" value="NZ_JAPFAR010000159.1"/>
</dbReference>
<dbReference type="Proteomes" id="UP001162175">
    <property type="component" value="Unassembled WGS sequence"/>
</dbReference>
<evidence type="ECO:0000313" key="2">
    <source>
        <dbReference type="Proteomes" id="UP001162175"/>
    </source>
</evidence>
<gene>
    <name evidence="1" type="ORF">DCBHLPFO_00432</name>
</gene>
<organism evidence="1 2">
    <name type="scientific">Mycoplasmopsis arginini</name>
    <name type="common">Mycoplasma arginini</name>
    <dbReference type="NCBI Taxonomy" id="2094"/>
    <lineage>
        <taxon>Bacteria</taxon>
        <taxon>Bacillati</taxon>
        <taxon>Mycoplasmatota</taxon>
        <taxon>Mycoplasmoidales</taxon>
        <taxon>Metamycoplasmataceae</taxon>
        <taxon>Mycoplasmopsis</taxon>
    </lineage>
</organism>
<proteinExistence type="predicted"/>
<reference evidence="1" key="1">
    <citation type="submission" date="2022-11" db="EMBL/GenBank/DDBJ databases">
        <title>Draft genome of Mycoplasma arginini isolated from fly.</title>
        <authorList>
            <person name="Severgnini M."/>
            <person name="Gioia G."/>
            <person name="Cremonesi P."/>
            <person name="Moroni P."/>
            <person name="Addis M.F."/>
            <person name="Castiglioni B."/>
        </authorList>
    </citation>
    <scope>NUCLEOTIDE SEQUENCE</scope>
    <source>
        <strain evidence="1">QMP CG1-1632</strain>
    </source>
</reference>